<organism evidence="2 3">
    <name type="scientific">Luteolibacter pohnpeiensis</name>
    <dbReference type="NCBI Taxonomy" id="454153"/>
    <lineage>
        <taxon>Bacteria</taxon>
        <taxon>Pseudomonadati</taxon>
        <taxon>Verrucomicrobiota</taxon>
        <taxon>Verrucomicrobiia</taxon>
        <taxon>Verrucomicrobiales</taxon>
        <taxon>Verrucomicrobiaceae</taxon>
        <taxon>Luteolibacter</taxon>
    </lineage>
</organism>
<evidence type="ECO:0000313" key="3">
    <source>
        <dbReference type="Proteomes" id="UP000603141"/>
    </source>
</evidence>
<protein>
    <recommendedName>
        <fullName evidence="4">Peptidase M10 metallopeptidase domain-containing protein</fullName>
    </recommendedName>
</protein>
<dbReference type="AlphaFoldDB" id="A0A934VWL3"/>
<proteinExistence type="predicted"/>
<accession>A0A934VWL3</accession>
<feature type="region of interest" description="Disordered" evidence="1">
    <location>
        <begin position="378"/>
        <end position="403"/>
    </location>
</feature>
<keyword evidence="3" id="KW-1185">Reference proteome</keyword>
<evidence type="ECO:0000256" key="1">
    <source>
        <dbReference type="SAM" id="MobiDB-lite"/>
    </source>
</evidence>
<dbReference type="SUPFAM" id="SSF55486">
    <property type="entry name" value="Metalloproteases ('zincins'), catalytic domain"/>
    <property type="match status" value="1"/>
</dbReference>
<dbReference type="EMBL" id="JAENIJ010000021">
    <property type="protein sequence ID" value="MBK1883400.1"/>
    <property type="molecule type" value="Genomic_DNA"/>
</dbReference>
<sequence length="403" mass="43003">MITELSSKIPKNFRCLGSLLFLVAGSAVDQAQAIEIQIDYRFDTANFFDTAEKKAAMESVAKFWGSMLQDHLLQIDASEFSQSSWAAVPLDPESGESTSISNLVVPEDTIIVFVGSRSLAGSTLGIGGPGGFSASGTSMWISRLRSRGNPGADYPASANDQKTDFAPWGGTIAFNRDRDFNFTSTADSSRPNFITIALHELGHVLGIGTAASWDNLISGTDFNGVASARSCGVTPSVTDNGGHFGETLLTSPFFGSFQTEHGVVGPILMRAATTIGYSPLCVATDLDVSALVDIGWEVAPPARFSNAITNPTSAQFSWPSSSFMSYQIEHSEDLITFSPLSPVIAGNKQIESWTDASPNDEKAFYRLVATALDVQTTTSTSNRQSQVKDSLQTASESPRTVTN</sequence>
<dbReference type="Proteomes" id="UP000603141">
    <property type="component" value="Unassembled WGS sequence"/>
</dbReference>
<feature type="compositionally biased region" description="Polar residues" evidence="1">
    <location>
        <begin position="387"/>
        <end position="403"/>
    </location>
</feature>
<dbReference type="InterPro" id="IPR024079">
    <property type="entry name" value="MetalloPept_cat_dom_sf"/>
</dbReference>
<evidence type="ECO:0000313" key="2">
    <source>
        <dbReference type="EMBL" id="MBK1883400.1"/>
    </source>
</evidence>
<gene>
    <name evidence="2" type="ORF">JIN85_13320</name>
</gene>
<evidence type="ECO:0008006" key="4">
    <source>
        <dbReference type="Google" id="ProtNLM"/>
    </source>
</evidence>
<dbReference type="GO" id="GO:0008237">
    <property type="term" value="F:metallopeptidase activity"/>
    <property type="evidence" value="ECO:0007669"/>
    <property type="project" value="InterPro"/>
</dbReference>
<comment type="caution">
    <text evidence="2">The sequence shown here is derived from an EMBL/GenBank/DDBJ whole genome shotgun (WGS) entry which is preliminary data.</text>
</comment>
<reference evidence="2" key="1">
    <citation type="submission" date="2021-01" db="EMBL/GenBank/DDBJ databases">
        <title>Modified the classification status of verrucomicrobia.</title>
        <authorList>
            <person name="Feng X."/>
        </authorList>
    </citation>
    <scope>NUCLEOTIDE SEQUENCE</scope>
    <source>
        <strain evidence="2">KCTC 22041</strain>
    </source>
</reference>
<dbReference type="RefSeq" id="WP_200271509.1">
    <property type="nucleotide sequence ID" value="NZ_JAENIJ010000021.1"/>
</dbReference>
<name>A0A934VWL3_9BACT</name>
<dbReference type="Gene3D" id="3.40.390.10">
    <property type="entry name" value="Collagenase (Catalytic Domain)"/>
    <property type="match status" value="1"/>
</dbReference>